<dbReference type="PANTHER" id="PTHR24216">
    <property type="entry name" value="PAXILLIN-RELATED"/>
    <property type="match status" value="1"/>
</dbReference>
<keyword evidence="1" id="KW-0175">Coiled coil</keyword>
<feature type="region of interest" description="Disordered" evidence="2">
    <location>
        <begin position="617"/>
        <end position="683"/>
    </location>
</feature>
<feature type="compositionally biased region" description="Low complexity" evidence="2">
    <location>
        <begin position="485"/>
        <end position="499"/>
    </location>
</feature>
<accession>A0A180GSB7</accession>
<dbReference type="VEuPathDB" id="FungiDB:PTTG_00764"/>
<feature type="compositionally biased region" description="Low complexity" evidence="2">
    <location>
        <begin position="621"/>
        <end position="636"/>
    </location>
</feature>
<feature type="compositionally biased region" description="Acidic residues" evidence="2">
    <location>
        <begin position="949"/>
        <end position="964"/>
    </location>
</feature>
<feature type="region of interest" description="Disordered" evidence="2">
    <location>
        <begin position="948"/>
        <end position="971"/>
    </location>
</feature>
<dbReference type="EMBL" id="ADAS02000035">
    <property type="protein sequence ID" value="OAV94853.1"/>
    <property type="molecule type" value="Genomic_DNA"/>
</dbReference>
<feature type="region of interest" description="Disordered" evidence="2">
    <location>
        <begin position="151"/>
        <end position="276"/>
    </location>
</feature>
<dbReference type="EnsemblFungi" id="PTTG_00764-t43_1">
    <property type="protein sequence ID" value="PTTG_00764-t43_1-p1"/>
    <property type="gene ID" value="PTTG_00764"/>
</dbReference>
<organism evidence="3">
    <name type="scientific">Puccinia triticina (isolate 1-1 / race 1 (BBBD))</name>
    <name type="common">Brown leaf rust fungus</name>
    <dbReference type="NCBI Taxonomy" id="630390"/>
    <lineage>
        <taxon>Eukaryota</taxon>
        <taxon>Fungi</taxon>
        <taxon>Dikarya</taxon>
        <taxon>Basidiomycota</taxon>
        <taxon>Pucciniomycotina</taxon>
        <taxon>Pucciniomycetes</taxon>
        <taxon>Pucciniales</taxon>
        <taxon>Pucciniaceae</taxon>
        <taxon>Puccinia</taxon>
    </lineage>
</organism>
<evidence type="ECO:0000256" key="2">
    <source>
        <dbReference type="SAM" id="MobiDB-lite"/>
    </source>
</evidence>
<protein>
    <submittedName>
        <fullName evidence="3 4">Uncharacterized protein</fullName>
    </submittedName>
</protein>
<evidence type="ECO:0000313" key="5">
    <source>
        <dbReference type="Proteomes" id="UP000005240"/>
    </source>
</evidence>
<dbReference type="Proteomes" id="UP000005240">
    <property type="component" value="Unassembled WGS sequence"/>
</dbReference>
<feature type="compositionally biased region" description="Low complexity" evidence="2">
    <location>
        <begin position="262"/>
        <end position="271"/>
    </location>
</feature>
<reference evidence="4 5" key="3">
    <citation type="journal article" date="2017" name="G3 (Bethesda)">
        <title>Comparative analysis highlights variable genome content of wheat rusts and divergence of the mating loci.</title>
        <authorList>
            <person name="Cuomo C.A."/>
            <person name="Bakkeren G."/>
            <person name="Khalil H.B."/>
            <person name="Panwar V."/>
            <person name="Joly D."/>
            <person name="Linning R."/>
            <person name="Sakthikumar S."/>
            <person name="Song X."/>
            <person name="Adiconis X."/>
            <person name="Fan L."/>
            <person name="Goldberg J.M."/>
            <person name="Levin J.Z."/>
            <person name="Young S."/>
            <person name="Zeng Q."/>
            <person name="Anikster Y."/>
            <person name="Bruce M."/>
            <person name="Wang M."/>
            <person name="Yin C."/>
            <person name="McCallum B."/>
            <person name="Szabo L.J."/>
            <person name="Hulbert S."/>
            <person name="Chen X."/>
            <person name="Fellers J.P."/>
        </authorList>
    </citation>
    <scope>NUCLEOTIDE SEQUENCE</scope>
    <source>
        <strain evidence="5">Isolate 1-1 / race 1 (BBBD)</strain>
        <strain evidence="4">isolate 1-1 / race 1 (BBBD)</strain>
    </source>
</reference>
<feature type="region of interest" description="Disordered" evidence="2">
    <location>
        <begin position="22"/>
        <end position="70"/>
    </location>
</feature>
<feature type="compositionally biased region" description="Low complexity" evidence="2">
    <location>
        <begin position="173"/>
        <end position="182"/>
    </location>
</feature>
<dbReference type="AlphaFoldDB" id="A0A180GSB7"/>
<feature type="compositionally biased region" description="Polar residues" evidence="2">
    <location>
        <begin position="22"/>
        <end position="34"/>
    </location>
</feature>
<reference evidence="4" key="4">
    <citation type="submission" date="2025-05" db="UniProtKB">
        <authorList>
            <consortium name="EnsemblFungi"/>
        </authorList>
    </citation>
    <scope>IDENTIFICATION</scope>
    <source>
        <strain evidence="4">isolate 1-1 / race 1 (BBBD)</strain>
    </source>
</reference>
<reference evidence="3" key="2">
    <citation type="submission" date="2016-05" db="EMBL/GenBank/DDBJ databases">
        <title>Comparative analysis highlights variable genome content of wheat rusts and divergence of the mating loci.</title>
        <authorList>
            <person name="Cuomo C.A."/>
            <person name="Bakkeren G."/>
            <person name="Szabo L."/>
            <person name="Khalil H."/>
            <person name="Joly D."/>
            <person name="Goldberg J."/>
            <person name="Young S."/>
            <person name="Zeng Q."/>
            <person name="Fellers J."/>
        </authorList>
    </citation>
    <scope>NUCLEOTIDE SEQUENCE [LARGE SCALE GENOMIC DNA]</scope>
    <source>
        <strain evidence="3">1-1 BBBD Race 1</strain>
    </source>
</reference>
<evidence type="ECO:0000313" key="3">
    <source>
        <dbReference type="EMBL" id="OAV94853.1"/>
    </source>
</evidence>
<feature type="compositionally biased region" description="Polar residues" evidence="2">
    <location>
        <begin position="53"/>
        <end position="63"/>
    </location>
</feature>
<gene>
    <name evidence="3" type="ORF">PTTG_00764</name>
</gene>
<proteinExistence type="predicted"/>
<feature type="compositionally biased region" description="Polar residues" evidence="2">
    <location>
        <begin position="637"/>
        <end position="656"/>
    </location>
</feature>
<reference evidence="3" key="1">
    <citation type="submission" date="2009-11" db="EMBL/GenBank/DDBJ databases">
        <authorList>
            <consortium name="The Broad Institute Genome Sequencing Platform"/>
            <person name="Ward D."/>
            <person name="Feldgarden M."/>
            <person name="Earl A."/>
            <person name="Young S.K."/>
            <person name="Zeng Q."/>
            <person name="Koehrsen M."/>
            <person name="Alvarado L."/>
            <person name="Berlin A."/>
            <person name="Bochicchio J."/>
            <person name="Borenstein D."/>
            <person name="Chapman S.B."/>
            <person name="Chen Z."/>
            <person name="Engels R."/>
            <person name="Freedman E."/>
            <person name="Gellesch M."/>
            <person name="Goldberg J."/>
            <person name="Griggs A."/>
            <person name="Gujja S."/>
            <person name="Heilman E."/>
            <person name="Heiman D."/>
            <person name="Hepburn T."/>
            <person name="Howarth C."/>
            <person name="Jen D."/>
            <person name="Larson L."/>
            <person name="Lewis B."/>
            <person name="Mehta T."/>
            <person name="Park D."/>
            <person name="Pearson M."/>
            <person name="Roberts A."/>
            <person name="Saif S."/>
            <person name="Shea T."/>
            <person name="Shenoy N."/>
            <person name="Sisk P."/>
            <person name="Stolte C."/>
            <person name="Sykes S."/>
            <person name="Thomson T."/>
            <person name="Walk T."/>
            <person name="White J."/>
            <person name="Yandava C."/>
            <person name="Izard J."/>
            <person name="Baranova O.V."/>
            <person name="Blanton J.M."/>
            <person name="Tanner A.C."/>
            <person name="Dewhirst F.E."/>
            <person name="Haas B."/>
            <person name="Nusbaum C."/>
            <person name="Birren B."/>
        </authorList>
    </citation>
    <scope>NUCLEOTIDE SEQUENCE [LARGE SCALE GENOMIC DNA]</scope>
    <source>
        <strain evidence="3">1-1 BBBD Race 1</strain>
    </source>
</reference>
<feature type="coiled-coil region" evidence="1">
    <location>
        <begin position="114"/>
        <end position="141"/>
    </location>
</feature>
<name>A0A180GSB7_PUCT1</name>
<feature type="compositionally biased region" description="Low complexity" evidence="2">
    <location>
        <begin position="214"/>
        <end position="230"/>
    </location>
</feature>
<sequence>MEFDDEDEDFFNDPALHAQLDQVENQFRLTQTQNQHEHEHEPEPPAKKPRLQSAATRNTNNQDEQNELNRLKRQIEQIRTALQQSDREKLRLKGQVSIIKSQLESTKSTTGQQLNELKTLEQQLKTRAERAEHQLARIESQRNLKDTFKGLEESAKKPAQPSASSLHRRTVLSSTPNPSSPSRNIHKDPNNRKLASLQQSFTPQPLPHPRSSFNPNDQSTQPPQNSSNQHPPRPAPRPSISFIDPPASSPFTVHEPPPSPPHSTSQAAAATGGPPAKHPYELIHSVIVRLFQSFVVSLGDPSIPTKGPGELPRAPVAPTLQHILNASRQLAPGYPTLKPVFDALVIDLFSALASASDLDTVTAPSSRPSNTLLSLHSTHCSFLPSSANNDDSRVLTFVVRLGSLFVQISSLLSRTDLIESQTHTVHILVTLAQASPLFGAFFLNHPDFEAYRDPHRVPHRPQEPDLLAVMLVLFDGLDRLRTPRDMPSPSSSADPASQPGLPALSQIKKDAPGAATGLSSPRPFNPCRLHTALLDLLAALAWDPPEPCYPTLERFFKSHGPSVFQFLLVGPHYPQHQAGAGSKEEQDDDLILTEKSIDVLLSLTSKTEFSKIILEARVHDSTGPTPSQPNPTSSTSNARQQQPQRAKSVGSTNSPANHRRSTAAAPPVDPPKTAEQRSEGSGSGMTVVDRLLKVFLLAATNLPGATADDPDRHGLKVKILCLLHLLAINHHRQHQPSADDLAGAEWTGWKALESAGSCLFSVLLKTIFVDSYRLWNVDGAVGHRQLVPRYVERITLSVQIIHKSVFPQSSSSSCSSPRTPLNLVHRIKQESPVFLSTLSSLPSAFFSSSSPSAAVGASWSMIIGSHNNIYHEFVLSFAKLAWLDYLTPSANTSFPFPWDPDYRHFAPMFNQLLPRHLFPKLDLMADLAFDVLSSFASPDELDEWKQCALDDDDEDEEDPSDNENGEDHRRA</sequence>
<dbReference type="OrthoDB" id="2506284at2759"/>
<feature type="region of interest" description="Disordered" evidence="2">
    <location>
        <begin position="483"/>
        <end position="504"/>
    </location>
</feature>
<evidence type="ECO:0000256" key="1">
    <source>
        <dbReference type="SAM" id="Coils"/>
    </source>
</evidence>
<keyword evidence="5" id="KW-1185">Reference proteome</keyword>
<feature type="compositionally biased region" description="Basic and acidic residues" evidence="2">
    <location>
        <begin position="35"/>
        <end position="46"/>
    </location>
</feature>
<evidence type="ECO:0000313" key="4">
    <source>
        <dbReference type="EnsemblFungi" id="PTTG_00764-t43_1-p1"/>
    </source>
</evidence>